<organism evidence="8 9">
    <name type="scientific">Dendrobium chrysotoxum</name>
    <name type="common">Orchid</name>
    <dbReference type="NCBI Taxonomy" id="161865"/>
    <lineage>
        <taxon>Eukaryota</taxon>
        <taxon>Viridiplantae</taxon>
        <taxon>Streptophyta</taxon>
        <taxon>Embryophyta</taxon>
        <taxon>Tracheophyta</taxon>
        <taxon>Spermatophyta</taxon>
        <taxon>Magnoliopsida</taxon>
        <taxon>Liliopsida</taxon>
        <taxon>Asparagales</taxon>
        <taxon>Orchidaceae</taxon>
        <taxon>Epidendroideae</taxon>
        <taxon>Malaxideae</taxon>
        <taxon>Dendrobiinae</taxon>
        <taxon>Dendrobium</taxon>
    </lineage>
</organism>
<dbReference type="Pfam" id="PF02991">
    <property type="entry name" value="ATG8"/>
    <property type="match status" value="1"/>
</dbReference>
<dbReference type="GO" id="GO:0006914">
    <property type="term" value="P:autophagy"/>
    <property type="evidence" value="ECO:0007669"/>
    <property type="project" value="UniProtKB-KW"/>
</dbReference>
<keyword evidence="6" id="KW-0449">Lipoprotein</keyword>
<keyword evidence="4" id="KW-0833">Ubl conjugation pathway</keyword>
<keyword evidence="9" id="KW-1185">Reference proteome</keyword>
<keyword evidence="7" id="KW-0072">Autophagy</keyword>
<evidence type="ECO:0000256" key="7">
    <source>
        <dbReference type="RuleBase" id="RU004384"/>
    </source>
</evidence>
<evidence type="ECO:0000256" key="3">
    <source>
        <dbReference type="ARBA" id="ARBA00011579"/>
    </source>
</evidence>
<comment type="subunit">
    <text evidence="3">Interacts with ATG4.</text>
</comment>
<comment type="caution">
    <text evidence="8">The sequence shown here is derived from an EMBL/GenBank/DDBJ whole genome shotgun (WGS) entry which is preliminary data.</text>
</comment>
<name>A0AAV7FI65_DENCH</name>
<sequence>MAKESLKRASSLLSSSRKFVLSYMKTQWEHVAGFLALYNSKRSKEWRKISDKDLERDDECVLHSQPKSTVGTRIYSAPEILLKNIMASYFSHIHTQDALRHVFTSRIADMKDSPEKQISKELAYQLWWGSIWWIRMGNDYSSIFSRGVEDCEEIYENPKKLKKLDFLDRSIYLVPAYLKVGQFVYVIRKRIELSAKKAIFIFVDNVVLPIGSVLSKIYEEKDKDGFLCHIQRREYIWSSHF</sequence>
<gene>
    <name evidence="8" type="ORF">IEQ34_027074</name>
</gene>
<reference evidence="8 9" key="1">
    <citation type="journal article" date="2021" name="Hortic Res">
        <title>Chromosome-scale assembly of the Dendrobium chrysotoxum genome enhances the understanding of orchid evolution.</title>
        <authorList>
            <person name="Zhang Y."/>
            <person name="Zhang G.Q."/>
            <person name="Zhang D."/>
            <person name="Liu X.D."/>
            <person name="Xu X.Y."/>
            <person name="Sun W.H."/>
            <person name="Yu X."/>
            <person name="Zhu X."/>
            <person name="Wang Z.W."/>
            <person name="Zhao X."/>
            <person name="Zhong W.Y."/>
            <person name="Chen H."/>
            <person name="Yin W.L."/>
            <person name="Huang T."/>
            <person name="Niu S.C."/>
            <person name="Liu Z.J."/>
        </authorList>
    </citation>
    <scope>NUCLEOTIDE SEQUENCE [LARGE SCALE GENOMIC DNA]</scope>
    <source>
        <strain evidence="8">Lindl</strain>
    </source>
</reference>
<comment type="similarity">
    <text evidence="2 7">Belongs to the ATG8 family.</text>
</comment>
<dbReference type="Gene3D" id="3.10.20.90">
    <property type="entry name" value="Phosphatidylinositol 3-kinase Catalytic Subunit, Chain A, domain 1"/>
    <property type="match status" value="1"/>
</dbReference>
<dbReference type="InterPro" id="IPR029071">
    <property type="entry name" value="Ubiquitin-like_domsf"/>
</dbReference>
<dbReference type="EMBL" id="JAGFBR010000819">
    <property type="protein sequence ID" value="KAH0433267.1"/>
    <property type="molecule type" value="Genomic_DNA"/>
</dbReference>
<evidence type="ECO:0000313" key="8">
    <source>
        <dbReference type="EMBL" id="KAH0433267.1"/>
    </source>
</evidence>
<comment type="subcellular location">
    <subcellularLocation>
        <location evidence="1">Membrane</location>
    </subcellularLocation>
</comment>
<evidence type="ECO:0000256" key="5">
    <source>
        <dbReference type="ARBA" id="ARBA00023136"/>
    </source>
</evidence>
<protein>
    <recommendedName>
        <fullName evidence="7">Autophagy-related protein</fullName>
    </recommendedName>
</protein>
<evidence type="ECO:0000256" key="4">
    <source>
        <dbReference type="ARBA" id="ARBA00022786"/>
    </source>
</evidence>
<evidence type="ECO:0000256" key="1">
    <source>
        <dbReference type="ARBA" id="ARBA00004370"/>
    </source>
</evidence>
<dbReference type="GO" id="GO:0016020">
    <property type="term" value="C:membrane"/>
    <property type="evidence" value="ECO:0007669"/>
    <property type="project" value="UniProtKB-SubCell"/>
</dbReference>
<dbReference type="Proteomes" id="UP000775213">
    <property type="component" value="Unassembled WGS sequence"/>
</dbReference>
<dbReference type="AlphaFoldDB" id="A0AAV7FI65"/>
<evidence type="ECO:0000313" key="9">
    <source>
        <dbReference type="Proteomes" id="UP000775213"/>
    </source>
</evidence>
<evidence type="ECO:0000256" key="2">
    <source>
        <dbReference type="ARBA" id="ARBA00007293"/>
    </source>
</evidence>
<dbReference type="SUPFAM" id="SSF54236">
    <property type="entry name" value="Ubiquitin-like"/>
    <property type="match status" value="1"/>
</dbReference>
<evidence type="ECO:0000256" key="6">
    <source>
        <dbReference type="ARBA" id="ARBA00023288"/>
    </source>
</evidence>
<dbReference type="GO" id="GO:0005776">
    <property type="term" value="C:autophagosome"/>
    <property type="evidence" value="ECO:0007669"/>
    <property type="project" value="UniProtKB-ARBA"/>
</dbReference>
<keyword evidence="5" id="KW-0472">Membrane</keyword>
<proteinExistence type="inferred from homology"/>
<dbReference type="PANTHER" id="PTHR10969">
    <property type="entry name" value="MICROTUBULE-ASSOCIATED PROTEINS 1A/1B LIGHT CHAIN 3-RELATED"/>
    <property type="match status" value="1"/>
</dbReference>
<dbReference type="InterPro" id="IPR004241">
    <property type="entry name" value="Atg8-like"/>
</dbReference>
<accession>A0AAV7FI65</accession>